<feature type="domain" description="Bacterial Ig-like" evidence="3">
    <location>
        <begin position="603"/>
        <end position="683"/>
    </location>
</feature>
<feature type="domain" description="Bacterial Ig-like" evidence="3">
    <location>
        <begin position="508"/>
        <end position="588"/>
    </location>
</feature>
<accession>A0A652YP48</accession>
<keyword evidence="2" id="KW-0472">Membrane</keyword>
<feature type="domain" description="Bacterial Ig-like" evidence="3">
    <location>
        <begin position="224"/>
        <end position="308"/>
    </location>
</feature>
<feature type="transmembrane region" description="Helical" evidence="2">
    <location>
        <begin position="12"/>
        <end position="32"/>
    </location>
</feature>
<protein>
    <submittedName>
        <fullName evidence="4">Ig-like domain-containing protein</fullName>
    </submittedName>
</protein>
<dbReference type="Gene3D" id="2.60.40.10">
    <property type="entry name" value="Immunoglobulins"/>
    <property type="match status" value="8"/>
</dbReference>
<gene>
    <name evidence="4" type="ORF">FNL38_104254</name>
</gene>
<dbReference type="AlphaFoldDB" id="A0A652YP48"/>
<evidence type="ECO:0000313" key="4">
    <source>
        <dbReference type="EMBL" id="TYQ03885.1"/>
    </source>
</evidence>
<feature type="region of interest" description="Disordered" evidence="1">
    <location>
        <begin position="964"/>
        <end position="995"/>
    </location>
</feature>
<dbReference type="GO" id="GO:0005975">
    <property type="term" value="P:carbohydrate metabolic process"/>
    <property type="evidence" value="ECO:0007669"/>
    <property type="project" value="UniProtKB-ARBA"/>
</dbReference>
<keyword evidence="2" id="KW-1133">Transmembrane helix</keyword>
<organism evidence="4">
    <name type="scientific">Nocardia globerula</name>
    <dbReference type="NCBI Taxonomy" id="1818"/>
    <lineage>
        <taxon>Bacteria</taxon>
        <taxon>Bacillati</taxon>
        <taxon>Actinomycetota</taxon>
        <taxon>Actinomycetes</taxon>
        <taxon>Mycobacteriales</taxon>
        <taxon>Nocardiaceae</taxon>
        <taxon>Nocardia</taxon>
    </lineage>
</organism>
<feature type="compositionally biased region" description="Polar residues" evidence="1">
    <location>
        <begin position="969"/>
        <end position="978"/>
    </location>
</feature>
<feature type="domain" description="Bacterial Ig-like" evidence="3">
    <location>
        <begin position="795"/>
        <end position="880"/>
    </location>
</feature>
<feature type="domain" description="Bacterial Ig-like" evidence="3">
    <location>
        <begin position="412"/>
        <end position="493"/>
    </location>
</feature>
<dbReference type="Pfam" id="PF16640">
    <property type="entry name" value="Big_3_5"/>
    <property type="match status" value="7"/>
</dbReference>
<name>A0A652YP48_NOCGL</name>
<keyword evidence="2" id="KW-0812">Transmembrane</keyword>
<evidence type="ECO:0000259" key="3">
    <source>
        <dbReference type="Pfam" id="PF16640"/>
    </source>
</evidence>
<feature type="domain" description="Bacterial Ig-like" evidence="3">
    <location>
        <begin position="698"/>
        <end position="778"/>
    </location>
</feature>
<comment type="caution">
    <text evidence="4">The sequence shown here is derived from an EMBL/GenBank/DDBJ whole genome shotgun (WGS) entry which is preliminary data.</text>
</comment>
<sequence>MSARWVGFPSAAQSRFGFSSTAAVALAAAVVPSSQRIAREGSKYMKDRKLRRLLAGVSTAAMAVGFATSFGVMTASAAPVSTSTTSGSWTFNRTISNGTPVPGETITVTNNIRWNGGLAPTISAFKDIHPDCLTYVVDSSKVAGNGVGTSSTSTSVSMTGSWIRSAVDRNIDYTVKYTVGQNCARDVALITGAGISANQGTGSETANTGPSITVAKAATQTSLTVAPAPQADRASTLTATVTTGATGNVDFLNNGNLLGTGTIANGTATYAWTPSGADAGQPYSITAKYLSDATNAVSTSAAQTGTVAAAPTAPAAPTAITVNPTSVVVGGTVTVSGTAEANSEVTVIAGEKTCKVTAGAAGAFSCDIVTSEVGTLTVTAVAANAVGVGPISAPVTVTVLAPPDIDTTLGLSVPSVATTGVAVDLTATVAPASAVGSVSFKVGGAEVGTASVSNGVATLSHTFAAAGVQSVTAEFSGVGFVASSAGPLSVTVSDPVPVDVETSLVLGVPASVTTGVAVDLTATVAPASAVGSVSFKVGGVEVGTASVSNGVATLSHTFASAGVQSVTADFSGAGFVASSAGPSTVTVSDPVPADVETSLVLNVPAAATTGDAVDWTATVTPTNAAGSVSFKVGGVEVGAAVVSNGVATLSHTFGAAGVQSVTADFSGAGFVASSAGPSTVTVSDPVPVDVDTTLGLTVPASATTGVAVDLTATVAPASAVGSVSFKVGGVEVGTAVVSNGVATLSHTFAAAGVQSVTADFSGAGFVASSAGPSTVTVSDAVVVDTTSTTVLSVAGEAKVGVELDLSAAVSGQPSGDPAPSGGTVTFKVDGVSVGSVPVVNGAATLAHTFNAVGTVTVTAVYSGSGTLAGSTSNAETVNVTVEAPTDVDTTTTLNVPASGVVGKSVQLKANVSPLGSVGTVQFFEGNVPLGAAVDVVNGVAVLDHTFATAGNHSITAVFSGGPGMKESESTGSTINVTEAGTEPGGSGSLGNIFGS</sequence>
<feature type="transmembrane region" description="Helical" evidence="2">
    <location>
        <begin position="53"/>
        <end position="73"/>
    </location>
</feature>
<dbReference type="InterPro" id="IPR032109">
    <property type="entry name" value="Big_3_5"/>
</dbReference>
<evidence type="ECO:0000256" key="2">
    <source>
        <dbReference type="SAM" id="Phobius"/>
    </source>
</evidence>
<dbReference type="EMBL" id="VNIQ01000004">
    <property type="protein sequence ID" value="TYQ03885.1"/>
    <property type="molecule type" value="Genomic_DNA"/>
</dbReference>
<proteinExistence type="predicted"/>
<dbReference type="InterPro" id="IPR013783">
    <property type="entry name" value="Ig-like_fold"/>
</dbReference>
<feature type="domain" description="Bacterial Ig-like" evidence="3">
    <location>
        <begin position="895"/>
        <end position="977"/>
    </location>
</feature>
<reference evidence="4" key="1">
    <citation type="submission" date="2019-07" db="EMBL/GenBank/DDBJ databases">
        <title>Genomic Encyclopedia of Type Strains, Phase IV (KMG-IV): sequencing the most valuable type-strain genomes for metagenomic binning, comparative biology and taxonomic classification.</title>
        <authorList>
            <person name="Goeker M."/>
        </authorList>
    </citation>
    <scope>NUCLEOTIDE SEQUENCE</scope>
    <source>
        <strain evidence="4">DSM 44596</strain>
    </source>
</reference>
<evidence type="ECO:0000256" key="1">
    <source>
        <dbReference type="SAM" id="MobiDB-lite"/>
    </source>
</evidence>